<sequence length="51" mass="5896">MPELVRALLPWWEVCMVSSRTSFHTEFLVKALHQPMQLETSLVTTILQIAI</sequence>
<dbReference type="AlphaFoldDB" id="A0A0A9G303"/>
<proteinExistence type="predicted"/>
<name>A0A0A9G303_ARUDO</name>
<reference evidence="1" key="1">
    <citation type="submission" date="2014-09" db="EMBL/GenBank/DDBJ databases">
        <authorList>
            <person name="Magalhaes I.L.F."/>
            <person name="Oliveira U."/>
            <person name="Santos F.R."/>
            <person name="Vidigal T.H.D.A."/>
            <person name="Brescovit A.D."/>
            <person name="Santos A.J."/>
        </authorList>
    </citation>
    <scope>NUCLEOTIDE SEQUENCE</scope>
    <source>
        <tissue evidence="1">Shoot tissue taken approximately 20 cm above the soil surface</tissue>
    </source>
</reference>
<organism evidence="1">
    <name type="scientific">Arundo donax</name>
    <name type="common">Giant reed</name>
    <name type="synonym">Donax arundinaceus</name>
    <dbReference type="NCBI Taxonomy" id="35708"/>
    <lineage>
        <taxon>Eukaryota</taxon>
        <taxon>Viridiplantae</taxon>
        <taxon>Streptophyta</taxon>
        <taxon>Embryophyta</taxon>
        <taxon>Tracheophyta</taxon>
        <taxon>Spermatophyta</taxon>
        <taxon>Magnoliopsida</taxon>
        <taxon>Liliopsida</taxon>
        <taxon>Poales</taxon>
        <taxon>Poaceae</taxon>
        <taxon>PACMAD clade</taxon>
        <taxon>Arundinoideae</taxon>
        <taxon>Arundineae</taxon>
        <taxon>Arundo</taxon>
    </lineage>
</organism>
<dbReference type="EMBL" id="GBRH01179009">
    <property type="protein sequence ID" value="JAE18887.1"/>
    <property type="molecule type" value="Transcribed_RNA"/>
</dbReference>
<evidence type="ECO:0000313" key="1">
    <source>
        <dbReference type="EMBL" id="JAE18887.1"/>
    </source>
</evidence>
<accession>A0A0A9G303</accession>
<protein>
    <submittedName>
        <fullName evidence="1">Uncharacterized protein</fullName>
    </submittedName>
</protein>
<reference evidence="1" key="2">
    <citation type="journal article" date="2015" name="Data Brief">
        <title>Shoot transcriptome of the giant reed, Arundo donax.</title>
        <authorList>
            <person name="Barrero R.A."/>
            <person name="Guerrero F.D."/>
            <person name="Moolhuijzen P."/>
            <person name="Goolsby J.A."/>
            <person name="Tidwell J."/>
            <person name="Bellgard S.E."/>
            <person name="Bellgard M.I."/>
        </authorList>
    </citation>
    <scope>NUCLEOTIDE SEQUENCE</scope>
    <source>
        <tissue evidence="1">Shoot tissue taken approximately 20 cm above the soil surface</tissue>
    </source>
</reference>